<dbReference type="Pfam" id="PF13529">
    <property type="entry name" value="Peptidase_C39_2"/>
    <property type="match status" value="1"/>
</dbReference>
<evidence type="ECO:0000313" key="3">
    <source>
        <dbReference type="EMBL" id="KGM38005.1"/>
    </source>
</evidence>
<dbReference type="Proteomes" id="UP000030019">
    <property type="component" value="Unassembled WGS sequence"/>
</dbReference>
<dbReference type="eggNOG" id="COG3271">
    <property type="taxonomic scope" value="Bacteria"/>
</dbReference>
<proteinExistence type="predicted"/>
<dbReference type="InterPro" id="IPR038765">
    <property type="entry name" value="Papain-like_cys_pep_sf"/>
</dbReference>
<dbReference type="SUPFAM" id="SSF54001">
    <property type="entry name" value="Cysteine proteinases"/>
    <property type="match status" value="1"/>
</dbReference>
<protein>
    <recommendedName>
        <fullName evidence="2">Peptidase C39-like domain-containing protein</fullName>
    </recommendedName>
</protein>
<keyword evidence="4" id="KW-1185">Reference proteome</keyword>
<organism evidence="3 4">
    <name type="scientific">Streptococcus sinensis</name>
    <dbReference type="NCBI Taxonomy" id="176090"/>
    <lineage>
        <taxon>Bacteria</taxon>
        <taxon>Bacillati</taxon>
        <taxon>Bacillota</taxon>
        <taxon>Bacilli</taxon>
        <taxon>Lactobacillales</taxon>
        <taxon>Streptococcaceae</taxon>
        <taxon>Streptococcus</taxon>
    </lineage>
</organism>
<sequence>MKRINLCWSLFLILLCFISAPVVFAATDTGDSIKSDPSVVNGGVDLSTPLERPLLEIDSETNTLRAKPQQVILNIPFQTQINDYYCGPASASMIVRSLGYNKSQQQMAALLGTTTNGTNAGNGVANALNAVVAGSRYRFNWEWHTYTQINKMKNHITEALSWGNPVMVNTMESPGDVYLQGHNIGTALYHFGVIGDYFDNGNSVTYVDPGYGRYGGFVMNQRVTIRNMSYATGGRGYAW</sequence>
<feature type="domain" description="Peptidase C39-like" evidence="2">
    <location>
        <begin position="73"/>
        <end position="209"/>
    </location>
</feature>
<name>A0A0A0DJ03_9STRE</name>
<reference evidence="3 4" key="1">
    <citation type="submission" date="2014-06" db="EMBL/GenBank/DDBJ databases">
        <authorList>
            <person name="Teng J.L."/>
            <person name="Huang Y."/>
            <person name="Tse H."/>
            <person name="Lau S.K."/>
            <person name="Woo P.C."/>
        </authorList>
    </citation>
    <scope>NUCLEOTIDE SEQUENCE [LARGE SCALE GENOMIC DNA]</scope>
    <source>
        <strain evidence="3 4">HKU4</strain>
    </source>
</reference>
<feature type="signal peptide" evidence="1">
    <location>
        <begin position="1"/>
        <end position="25"/>
    </location>
</feature>
<evidence type="ECO:0000256" key="1">
    <source>
        <dbReference type="SAM" id="SignalP"/>
    </source>
</evidence>
<accession>A0A0A0DJ03</accession>
<evidence type="ECO:0000259" key="2">
    <source>
        <dbReference type="Pfam" id="PF13529"/>
    </source>
</evidence>
<dbReference type="PATRIC" id="fig|176090.4.peg.159"/>
<dbReference type="AlphaFoldDB" id="A0A0A0DJ03"/>
<evidence type="ECO:0000313" key="4">
    <source>
        <dbReference type="Proteomes" id="UP000030019"/>
    </source>
</evidence>
<gene>
    <name evidence="3" type="ORF">SSIN_0159</name>
</gene>
<keyword evidence="1" id="KW-0732">Signal</keyword>
<comment type="caution">
    <text evidence="3">The sequence shown here is derived from an EMBL/GenBank/DDBJ whole genome shotgun (WGS) entry which is preliminary data.</text>
</comment>
<dbReference type="RefSeq" id="WP_003069799.1">
    <property type="nucleotide sequence ID" value="NZ_JPEN01000019.1"/>
</dbReference>
<dbReference type="EMBL" id="JPEN01000019">
    <property type="protein sequence ID" value="KGM38005.1"/>
    <property type="molecule type" value="Genomic_DNA"/>
</dbReference>
<dbReference type="Gene3D" id="3.90.70.10">
    <property type="entry name" value="Cysteine proteinases"/>
    <property type="match status" value="1"/>
</dbReference>
<dbReference type="InterPro" id="IPR039564">
    <property type="entry name" value="Peptidase_C39-like"/>
</dbReference>
<feature type="chain" id="PRO_5001968417" description="Peptidase C39-like domain-containing protein" evidence="1">
    <location>
        <begin position="26"/>
        <end position="239"/>
    </location>
</feature>
<dbReference type="STRING" id="176090.SSIN_0159"/>